<reference evidence="2" key="1">
    <citation type="journal article" date="2010" name="Nat. Biotechnol.">
        <title>Draft genome sequence of the oilseed species Ricinus communis.</title>
        <authorList>
            <person name="Chan A.P."/>
            <person name="Crabtree J."/>
            <person name="Zhao Q."/>
            <person name="Lorenzi H."/>
            <person name="Orvis J."/>
            <person name="Puiu D."/>
            <person name="Melake-Berhan A."/>
            <person name="Jones K.M."/>
            <person name="Redman J."/>
            <person name="Chen G."/>
            <person name="Cahoon E.B."/>
            <person name="Gedil M."/>
            <person name="Stanke M."/>
            <person name="Haas B.J."/>
            <person name="Wortman J.R."/>
            <person name="Fraser-Liggett C.M."/>
            <person name="Ravel J."/>
            <person name="Rabinowicz P.D."/>
        </authorList>
    </citation>
    <scope>NUCLEOTIDE SEQUENCE [LARGE SCALE GENOMIC DNA]</scope>
    <source>
        <strain evidence="2">cv. Hale</strain>
    </source>
</reference>
<proteinExistence type="predicted"/>
<evidence type="ECO:0000313" key="1">
    <source>
        <dbReference type="EMBL" id="EEF35672.1"/>
    </source>
</evidence>
<accession>B9SL41</accession>
<evidence type="ECO:0000313" key="2">
    <source>
        <dbReference type="Proteomes" id="UP000008311"/>
    </source>
</evidence>
<dbReference type="AlphaFoldDB" id="B9SL41"/>
<keyword evidence="2" id="KW-1185">Reference proteome</keyword>
<dbReference type="InParanoid" id="B9SL41"/>
<gene>
    <name evidence="1" type="ORF">RCOM_0479970</name>
</gene>
<dbReference type="Proteomes" id="UP000008311">
    <property type="component" value="Unassembled WGS sequence"/>
</dbReference>
<sequence>MAPINKANSTKTSIGQVSLDSVIMSKNTIEEASISGGGNDAKQLAFNMEALRRKFVAIKRRFNKVADRMERYEKQNHYRAQP</sequence>
<protein>
    <submittedName>
        <fullName evidence="1">Uncharacterized protein</fullName>
    </submittedName>
</protein>
<name>B9SL41_RICCO</name>
<dbReference type="EMBL" id="EQ974009">
    <property type="protein sequence ID" value="EEF35672.1"/>
    <property type="molecule type" value="Genomic_DNA"/>
</dbReference>
<organism evidence="1 2">
    <name type="scientific">Ricinus communis</name>
    <name type="common">Castor bean</name>
    <dbReference type="NCBI Taxonomy" id="3988"/>
    <lineage>
        <taxon>Eukaryota</taxon>
        <taxon>Viridiplantae</taxon>
        <taxon>Streptophyta</taxon>
        <taxon>Embryophyta</taxon>
        <taxon>Tracheophyta</taxon>
        <taxon>Spermatophyta</taxon>
        <taxon>Magnoliopsida</taxon>
        <taxon>eudicotyledons</taxon>
        <taxon>Gunneridae</taxon>
        <taxon>Pentapetalae</taxon>
        <taxon>rosids</taxon>
        <taxon>fabids</taxon>
        <taxon>Malpighiales</taxon>
        <taxon>Euphorbiaceae</taxon>
        <taxon>Acalyphoideae</taxon>
        <taxon>Acalypheae</taxon>
        <taxon>Ricinus</taxon>
    </lineage>
</organism>